<name>A0A2V4DKM1_9GAMM</name>
<feature type="transmembrane region" description="Helical" evidence="1">
    <location>
        <begin position="89"/>
        <end position="111"/>
    </location>
</feature>
<organism evidence="2 3">
    <name type="scientific">Gilliamella apis</name>
    <dbReference type="NCBI Taxonomy" id="1970738"/>
    <lineage>
        <taxon>Bacteria</taxon>
        <taxon>Pseudomonadati</taxon>
        <taxon>Pseudomonadota</taxon>
        <taxon>Gammaproteobacteria</taxon>
        <taxon>Orbales</taxon>
        <taxon>Orbaceae</taxon>
        <taxon>Gilliamella</taxon>
    </lineage>
</organism>
<keyword evidence="3" id="KW-1185">Reference proteome</keyword>
<feature type="transmembrane region" description="Helical" evidence="1">
    <location>
        <begin position="123"/>
        <end position="142"/>
    </location>
</feature>
<feature type="transmembrane region" description="Helical" evidence="1">
    <location>
        <begin position="12"/>
        <end position="40"/>
    </location>
</feature>
<keyword evidence="1" id="KW-0472">Membrane</keyword>
<feature type="transmembrane region" description="Helical" evidence="1">
    <location>
        <begin position="61"/>
        <end position="83"/>
    </location>
</feature>
<evidence type="ECO:0000256" key="1">
    <source>
        <dbReference type="SAM" id="Phobius"/>
    </source>
</evidence>
<evidence type="ECO:0000313" key="2">
    <source>
        <dbReference type="EMBL" id="PXY90060.1"/>
    </source>
</evidence>
<dbReference type="EMBL" id="QGLO01000008">
    <property type="protein sequence ID" value="PXY90060.1"/>
    <property type="molecule type" value="Genomic_DNA"/>
</dbReference>
<dbReference type="InterPro" id="IPR019690">
    <property type="entry name" value="DUF2569"/>
</dbReference>
<reference evidence="2 3" key="1">
    <citation type="submission" date="2018-05" db="EMBL/GenBank/DDBJ databases">
        <title>Reference genomes for bee gut microbiota database.</title>
        <authorList>
            <person name="Ellegaard K.M."/>
        </authorList>
    </citation>
    <scope>NUCLEOTIDE SEQUENCE [LARGE SCALE GENOMIC DNA]</scope>
    <source>
        <strain evidence="2 3">ESL0172</strain>
    </source>
</reference>
<dbReference type="RefSeq" id="WP_110448573.1">
    <property type="nucleotide sequence ID" value="NZ_CP132381.1"/>
</dbReference>
<dbReference type="AlphaFoldDB" id="A0A2V4DKM1"/>
<accession>A0A2V4DKM1</accession>
<dbReference type="Proteomes" id="UP000247673">
    <property type="component" value="Unassembled WGS sequence"/>
</dbReference>
<gene>
    <name evidence="2" type="ORF">DKK78_10530</name>
</gene>
<dbReference type="Pfam" id="PF10754">
    <property type="entry name" value="DUF2569"/>
    <property type="match status" value="1"/>
</dbReference>
<protein>
    <recommendedName>
        <fullName evidence="4">DUF2569 domain-containing protein</fullName>
    </recommendedName>
</protein>
<evidence type="ECO:0008006" key="4">
    <source>
        <dbReference type="Google" id="ProtNLM"/>
    </source>
</evidence>
<keyword evidence="1" id="KW-0812">Transmembrane</keyword>
<dbReference type="OrthoDB" id="9155572at2"/>
<comment type="caution">
    <text evidence="2">The sequence shown here is derived from an EMBL/GenBank/DDBJ whole genome shotgun (WGS) entry which is preliminary data.</text>
</comment>
<keyword evidence="1" id="KW-1133">Transmembrane helix</keyword>
<sequence>MTDNSPLRGLGGWLIVVAIRLILSCISNIFLIIYISIIFIRLANFTNSNSIFYSENLNWIYPLEIGMNLILIFFNIYLLYLFFTKNYKFPSLMICFELLVIGLMLLDQFITHQFTTFKIESRDLFNIAKNIILSVICISYMLKSERVYNTFVNGRRRVESNNNIIS</sequence>
<evidence type="ECO:0000313" key="3">
    <source>
        <dbReference type="Proteomes" id="UP000247673"/>
    </source>
</evidence>
<proteinExistence type="predicted"/>